<gene>
    <name evidence="1" type="ORF">BJX66DRAFT_298063</name>
</gene>
<keyword evidence="2" id="KW-1185">Reference proteome</keyword>
<dbReference type="EMBL" id="JBFTWV010000020">
    <property type="protein sequence ID" value="KAL2797292.1"/>
    <property type="molecule type" value="Genomic_DNA"/>
</dbReference>
<proteinExistence type="predicted"/>
<accession>A0ABR4GE25</accession>
<sequence length="140" mass="15572">MHPACRLIGMNVAMKHAPVSSQILGEKELMAWIDQFAPGPSGREFNGAGAKADAKRLGLYERWPGPLQEATKVSAEAVTNAVNDKYREVKLACELQAQDLEEINRAVDLEAMTRGAKYHYKYPELPEREDEPSLKYLIGA</sequence>
<organism evidence="1 2">
    <name type="scientific">Aspergillus keveii</name>
    <dbReference type="NCBI Taxonomy" id="714993"/>
    <lineage>
        <taxon>Eukaryota</taxon>
        <taxon>Fungi</taxon>
        <taxon>Dikarya</taxon>
        <taxon>Ascomycota</taxon>
        <taxon>Pezizomycotina</taxon>
        <taxon>Eurotiomycetes</taxon>
        <taxon>Eurotiomycetidae</taxon>
        <taxon>Eurotiales</taxon>
        <taxon>Aspergillaceae</taxon>
        <taxon>Aspergillus</taxon>
        <taxon>Aspergillus subgen. Nidulantes</taxon>
    </lineage>
</organism>
<protein>
    <submittedName>
        <fullName evidence="1">Uncharacterized protein</fullName>
    </submittedName>
</protein>
<name>A0ABR4GE25_9EURO</name>
<reference evidence="1 2" key="1">
    <citation type="submission" date="2024-07" db="EMBL/GenBank/DDBJ databases">
        <title>Section-level genome sequencing and comparative genomics of Aspergillus sections Usti and Cavernicolus.</title>
        <authorList>
            <consortium name="Lawrence Berkeley National Laboratory"/>
            <person name="Nybo J.L."/>
            <person name="Vesth T.C."/>
            <person name="Theobald S."/>
            <person name="Frisvad J.C."/>
            <person name="Larsen T.O."/>
            <person name="Kjaerboelling I."/>
            <person name="Rothschild-Mancinelli K."/>
            <person name="Lyhne E.K."/>
            <person name="Kogle M.E."/>
            <person name="Barry K."/>
            <person name="Clum A."/>
            <person name="Na H."/>
            <person name="Ledsgaard L."/>
            <person name="Lin J."/>
            <person name="Lipzen A."/>
            <person name="Kuo A."/>
            <person name="Riley R."/>
            <person name="Mondo S."/>
            <person name="Labutti K."/>
            <person name="Haridas S."/>
            <person name="Pangalinan J."/>
            <person name="Salamov A.A."/>
            <person name="Simmons B.A."/>
            <person name="Magnuson J.K."/>
            <person name="Chen J."/>
            <person name="Drula E."/>
            <person name="Henrissat B."/>
            <person name="Wiebenga A."/>
            <person name="Lubbers R.J."/>
            <person name="Gomes A.C."/>
            <person name="Makela M.R."/>
            <person name="Stajich J."/>
            <person name="Grigoriev I.V."/>
            <person name="Mortensen U.H."/>
            <person name="De Vries R.P."/>
            <person name="Baker S.E."/>
            <person name="Andersen M.R."/>
        </authorList>
    </citation>
    <scope>NUCLEOTIDE SEQUENCE [LARGE SCALE GENOMIC DNA]</scope>
    <source>
        <strain evidence="1 2">CBS 209.92</strain>
    </source>
</reference>
<comment type="caution">
    <text evidence="1">The sequence shown here is derived from an EMBL/GenBank/DDBJ whole genome shotgun (WGS) entry which is preliminary data.</text>
</comment>
<dbReference type="Proteomes" id="UP001610563">
    <property type="component" value="Unassembled WGS sequence"/>
</dbReference>
<evidence type="ECO:0000313" key="1">
    <source>
        <dbReference type="EMBL" id="KAL2797292.1"/>
    </source>
</evidence>
<evidence type="ECO:0000313" key="2">
    <source>
        <dbReference type="Proteomes" id="UP001610563"/>
    </source>
</evidence>